<dbReference type="AlphaFoldDB" id="A0A655AJJ9"/>
<gene>
    <name evidence="2" type="ORF">ERS027659_04435</name>
</gene>
<feature type="compositionally biased region" description="Basic and acidic residues" evidence="1">
    <location>
        <begin position="1"/>
        <end position="11"/>
    </location>
</feature>
<evidence type="ECO:0000313" key="3">
    <source>
        <dbReference type="Proteomes" id="UP000050164"/>
    </source>
</evidence>
<organism evidence="2 3">
    <name type="scientific">Mycobacterium tuberculosis</name>
    <dbReference type="NCBI Taxonomy" id="1773"/>
    <lineage>
        <taxon>Bacteria</taxon>
        <taxon>Bacillati</taxon>
        <taxon>Actinomycetota</taxon>
        <taxon>Actinomycetes</taxon>
        <taxon>Mycobacteriales</taxon>
        <taxon>Mycobacteriaceae</taxon>
        <taxon>Mycobacterium</taxon>
        <taxon>Mycobacterium tuberculosis complex</taxon>
    </lineage>
</organism>
<proteinExistence type="predicted"/>
<sequence length="107" mass="11022">MLGWHDEDPIHDGLPTRTARPDTVPLTPRPGMARKSVTASRRVVAAAIASATECSDAASTVAAKASTWSASQPGAAVTALTCSRPVVRVPVLSKTTVSTARVASNDL</sequence>
<dbReference type="Proteomes" id="UP000050164">
    <property type="component" value="Unassembled WGS sequence"/>
</dbReference>
<accession>A0A655AJJ9</accession>
<evidence type="ECO:0000313" key="2">
    <source>
        <dbReference type="EMBL" id="CKT45795.1"/>
    </source>
</evidence>
<reference evidence="2 3" key="1">
    <citation type="submission" date="2015-03" db="EMBL/GenBank/DDBJ databases">
        <authorList>
            <consortium name="Pathogen Informatics"/>
        </authorList>
    </citation>
    <scope>NUCLEOTIDE SEQUENCE [LARGE SCALE GENOMIC DNA]</scope>
    <source>
        <strain evidence="2 3">Bir 185</strain>
    </source>
</reference>
<protein>
    <submittedName>
        <fullName evidence="2">Uncharacterized protein</fullName>
    </submittedName>
</protein>
<name>A0A655AJJ9_MYCTX</name>
<evidence type="ECO:0000256" key="1">
    <source>
        <dbReference type="SAM" id="MobiDB-lite"/>
    </source>
</evidence>
<dbReference type="EMBL" id="CNFT01001607">
    <property type="protein sequence ID" value="CKT45795.1"/>
    <property type="molecule type" value="Genomic_DNA"/>
</dbReference>
<feature type="region of interest" description="Disordered" evidence="1">
    <location>
        <begin position="1"/>
        <end position="37"/>
    </location>
</feature>